<dbReference type="Pfam" id="PF00535">
    <property type="entry name" value="Glycos_transf_2"/>
    <property type="match status" value="1"/>
</dbReference>
<sequence>MVEIIIPVGPGDRADWLDAVLKKVSALANSLNYKIIIYDNSEREDLAKVISQYNVNHVTAKRFKKVNMARLRNEMLKLANESYVVMLDSDVIPSEKALPRMIENLKNGVTFTWMHYAYDEKEIEVESDSLEENPNLGCSALNLDVIKRIGYFDERYERDEDVWLYAKLKKEGYIVKPTKGRCLHLNKVHARENLMSSLKEARKNLWRSKYDMMLVLDGLTQFQMLTGYTYYGSYYVIPIISLFTSPLILFLYLPVIAFGLKYYKSPKKYFLNLIPGLSLVLGLPYGLAYAVVNKSSKKKYNGYK</sequence>
<dbReference type="RefSeq" id="WP_156005003.1">
    <property type="nucleotide sequence ID" value="NZ_CP045483.1"/>
</dbReference>
<name>A0A650CM75_9CREN</name>
<dbReference type="Gene3D" id="3.90.550.10">
    <property type="entry name" value="Spore Coat Polysaccharide Biosynthesis Protein SpsA, Chain A"/>
    <property type="match status" value="1"/>
</dbReference>
<dbReference type="GO" id="GO:0016740">
    <property type="term" value="F:transferase activity"/>
    <property type="evidence" value="ECO:0007669"/>
    <property type="project" value="UniProtKB-KW"/>
</dbReference>
<dbReference type="PANTHER" id="PTHR43685:SF2">
    <property type="entry name" value="GLYCOSYLTRANSFERASE 2-LIKE DOMAIN-CONTAINING PROTEIN"/>
    <property type="match status" value="1"/>
</dbReference>
<feature type="transmembrane region" description="Helical" evidence="1">
    <location>
        <begin position="270"/>
        <end position="292"/>
    </location>
</feature>
<dbReference type="Proteomes" id="UP000423396">
    <property type="component" value="Chromosome"/>
</dbReference>
<evidence type="ECO:0000313" key="3">
    <source>
        <dbReference type="EMBL" id="QGR18782.1"/>
    </source>
</evidence>
<dbReference type="AlphaFoldDB" id="A0A650CM75"/>
<dbReference type="InterPro" id="IPR050834">
    <property type="entry name" value="Glycosyltransf_2"/>
</dbReference>
<keyword evidence="3" id="KW-0808">Transferase</keyword>
<evidence type="ECO:0000256" key="1">
    <source>
        <dbReference type="SAM" id="Phobius"/>
    </source>
</evidence>
<keyword evidence="1" id="KW-1133">Transmembrane helix</keyword>
<evidence type="ECO:0000259" key="2">
    <source>
        <dbReference type="Pfam" id="PF00535"/>
    </source>
</evidence>
<keyword evidence="1" id="KW-0472">Membrane</keyword>
<protein>
    <submittedName>
        <fullName evidence="3">Glycosyltransferase</fullName>
    </submittedName>
</protein>
<evidence type="ECO:0000313" key="4">
    <source>
        <dbReference type="Proteomes" id="UP000423396"/>
    </source>
</evidence>
<dbReference type="OrthoDB" id="46222at2157"/>
<dbReference type="KEGG" id="sazo:D1868_01400"/>
<feature type="domain" description="Glycosyltransferase 2-like" evidence="2">
    <location>
        <begin position="13"/>
        <end position="121"/>
    </location>
</feature>
<feature type="transmembrane region" description="Helical" evidence="1">
    <location>
        <begin position="237"/>
        <end position="258"/>
    </location>
</feature>
<reference evidence="3 4" key="1">
    <citation type="submission" date="2019-10" db="EMBL/GenBank/DDBJ databases">
        <title>Genome Sequences from Six Type Strain Members of the Archaeal Family Sulfolobaceae: Acidianus ambivalens, Acidianus infernus, Metallosphaera prunae, Stygiolobus azoricus, Sulfolobus metallicus, and Sulfurisphaera ohwakuensis.</title>
        <authorList>
            <person name="Counts J.A."/>
            <person name="Kelly R.M."/>
        </authorList>
    </citation>
    <scope>NUCLEOTIDE SEQUENCE [LARGE SCALE GENOMIC DNA]</scope>
    <source>
        <strain evidence="3 4">FC6</strain>
    </source>
</reference>
<dbReference type="PANTHER" id="PTHR43685">
    <property type="entry name" value="GLYCOSYLTRANSFERASE"/>
    <property type="match status" value="1"/>
</dbReference>
<dbReference type="InterPro" id="IPR001173">
    <property type="entry name" value="Glyco_trans_2-like"/>
</dbReference>
<dbReference type="CDD" id="cd00761">
    <property type="entry name" value="Glyco_tranf_GTA_type"/>
    <property type="match status" value="1"/>
</dbReference>
<dbReference type="InterPro" id="IPR029044">
    <property type="entry name" value="Nucleotide-diphossugar_trans"/>
</dbReference>
<dbReference type="SUPFAM" id="SSF53448">
    <property type="entry name" value="Nucleotide-diphospho-sugar transferases"/>
    <property type="match status" value="1"/>
</dbReference>
<dbReference type="EMBL" id="CP045483">
    <property type="protein sequence ID" value="QGR18782.1"/>
    <property type="molecule type" value="Genomic_DNA"/>
</dbReference>
<keyword evidence="4" id="KW-1185">Reference proteome</keyword>
<dbReference type="GeneID" id="42797690"/>
<proteinExistence type="predicted"/>
<keyword evidence="1" id="KW-0812">Transmembrane</keyword>
<organism evidence="3 4">
    <name type="scientific">Stygiolobus azoricus</name>
    <dbReference type="NCBI Taxonomy" id="41675"/>
    <lineage>
        <taxon>Archaea</taxon>
        <taxon>Thermoproteota</taxon>
        <taxon>Thermoprotei</taxon>
        <taxon>Sulfolobales</taxon>
        <taxon>Sulfolobaceae</taxon>
        <taxon>Stygiolobus</taxon>
    </lineage>
</organism>
<gene>
    <name evidence="3" type="ORF">D1868_01400</name>
</gene>
<accession>A0A650CM75</accession>